<sequence>MSSIEEIRELIEAALSDGNPDGPVRWQAVADLQQRGDLATFTEARRLCAGATPAERTLGADILGQLGMPGRPFTDRSLPVLRFLAASDDDPLVLYSVLIALGHLRDRRALPTVVDLSRHEDSRVRYGAAYALPNVIGDPPDPAGLAALRDLTSDADNDVAEWASLGLTLAMGGKLEDRVEDAGR</sequence>
<evidence type="ECO:0000313" key="1">
    <source>
        <dbReference type="EMBL" id="GII93679.1"/>
    </source>
</evidence>
<reference evidence="1" key="1">
    <citation type="submission" date="2021-01" db="EMBL/GenBank/DDBJ databases">
        <title>Whole genome shotgun sequence of Sinosporangium siamense NBRC 109515.</title>
        <authorList>
            <person name="Komaki H."/>
            <person name="Tamura T."/>
        </authorList>
    </citation>
    <scope>NUCLEOTIDE SEQUENCE</scope>
    <source>
        <strain evidence="1">NBRC 109515</strain>
    </source>
</reference>
<comment type="caution">
    <text evidence="1">The sequence shown here is derived from an EMBL/GenBank/DDBJ whole genome shotgun (WGS) entry which is preliminary data.</text>
</comment>
<dbReference type="Proteomes" id="UP000606172">
    <property type="component" value="Unassembled WGS sequence"/>
</dbReference>
<dbReference type="RefSeq" id="WP_204027269.1">
    <property type="nucleotide sequence ID" value="NZ_BOOW01000025.1"/>
</dbReference>
<organism evidence="1 2">
    <name type="scientific">Sinosporangium siamense</name>
    <dbReference type="NCBI Taxonomy" id="1367973"/>
    <lineage>
        <taxon>Bacteria</taxon>
        <taxon>Bacillati</taxon>
        <taxon>Actinomycetota</taxon>
        <taxon>Actinomycetes</taxon>
        <taxon>Streptosporangiales</taxon>
        <taxon>Streptosporangiaceae</taxon>
        <taxon>Sinosporangium</taxon>
    </lineage>
</organism>
<dbReference type="Pfam" id="PF13646">
    <property type="entry name" value="HEAT_2"/>
    <property type="match status" value="1"/>
</dbReference>
<dbReference type="InterPro" id="IPR016024">
    <property type="entry name" value="ARM-type_fold"/>
</dbReference>
<dbReference type="AlphaFoldDB" id="A0A919VD15"/>
<dbReference type="EMBL" id="BOOW01000025">
    <property type="protein sequence ID" value="GII93679.1"/>
    <property type="molecule type" value="Genomic_DNA"/>
</dbReference>
<gene>
    <name evidence="1" type="ORF">Ssi02_39100</name>
</gene>
<accession>A0A919VD15</accession>
<protein>
    <recommendedName>
        <fullName evidence="3">HEAT repeat domain-containing protein</fullName>
    </recommendedName>
</protein>
<proteinExistence type="predicted"/>
<name>A0A919VD15_9ACTN</name>
<dbReference type="Gene3D" id="1.25.10.10">
    <property type="entry name" value="Leucine-rich Repeat Variant"/>
    <property type="match status" value="1"/>
</dbReference>
<dbReference type="SUPFAM" id="SSF48371">
    <property type="entry name" value="ARM repeat"/>
    <property type="match status" value="1"/>
</dbReference>
<evidence type="ECO:0000313" key="2">
    <source>
        <dbReference type="Proteomes" id="UP000606172"/>
    </source>
</evidence>
<keyword evidence="2" id="KW-1185">Reference proteome</keyword>
<dbReference type="InterPro" id="IPR011989">
    <property type="entry name" value="ARM-like"/>
</dbReference>
<evidence type="ECO:0008006" key="3">
    <source>
        <dbReference type="Google" id="ProtNLM"/>
    </source>
</evidence>